<evidence type="ECO:0000313" key="2">
    <source>
        <dbReference type="EMBL" id="BCJ28414.1"/>
    </source>
</evidence>
<proteinExistence type="predicted"/>
<keyword evidence="1" id="KW-0812">Transmembrane</keyword>
<gene>
    <name evidence="2" type="ORF">Asera_25220</name>
</gene>
<dbReference type="PANTHER" id="PTHR35337:SF1">
    <property type="entry name" value="SLR1478 PROTEIN"/>
    <property type="match status" value="1"/>
</dbReference>
<name>A0A810KZ68_9ACTN</name>
<dbReference type="Pfam" id="PF01944">
    <property type="entry name" value="SpoIIM"/>
    <property type="match status" value="1"/>
</dbReference>
<evidence type="ECO:0000256" key="1">
    <source>
        <dbReference type="SAM" id="Phobius"/>
    </source>
</evidence>
<feature type="transmembrane region" description="Helical" evidence="1">
    <location>
        <begin position="174"/>
        <end position="195"/>
    </location>
</feature>
<feature type="transmembrane region" description="Helical" evidence="1">
    <location>
        <begin position="110"/>
        <end position="131"/>
    </location>
</feature>
<reference evidence="2" key="1">
    <citation type="submission" date="2020-08" db="EMBL/GenBank/DDBJ databases">
        <title>Whole genome shotgun sequence of Actinocatenispora sera NBRC 101916.</title>
        <authorList>
            <person name="Komaki H."/>
            <person name="Tamura T."/>
        </authorList>
    </citation>
    <scope>NUCLEOTIDE SEQUENCE</scope>
    <source>
        <strain evidence="2">NBRC 101916</strain>
    </source>
</reference>
<keyword evidence="1" id="KW-1133">Transmembrane helix</keyword>
<keyword evidence="1" id="KW-0472">Membrane</keyword>
<organism evidence="2 3">
    <name type="scientific">Actinocatenispora sera</name>
    <dbReference type="NCBI Taxonomy" id="390989"/>
    <lineage>
        <taxon>Bacteria</taxon>
        <taxon>Bacillati</taxon>
        <taxon>Actinomycetota</taxon>
        <taxon>Actinomycetes</taxon>
        <taxon>Micromonosporales</taxon>
        <taxon>Micromonosporaceae</taxon>
        <taxon>Actinocatenispora</taxon>
    </lineage>
</organism>
<evidence type="ECO:0000313" key="3">
    <source>
        <dbReference type="Proteomes" id="UP000680750"/>
    </source>
</evidence>
<dbReference type="EMBL" id="AP023354">
    <property type="protein sequence ID" value="BCJ28414.1"/>
    <property type="molecule type" value="Genomic_DNA"/>
</dbReference>
<dbReference type="InterPro" id="IPR002798">
    <property type="entry name" value="SpoIIM-like"/>
</dbReference>
<dbReference type="KEGG" id="aser:Asera_25220"/>
<keyword evidence="3" id="KW-1185">Reference proteome</keyword>
<feature type="transmembrane region" description="Helical" evidence="1">
    <location>
        <begin position="295"/>
        <end position="313"/>
    </location>
</feature>
<sequence length="340" mass="35823">MAARPYAAGVDLDAFVTEHRDEWRRLEALSGRHRPDAGEADELIALYQRTATHLSMVRSQAPDPALVAHLSRLVLRARASITGGRSFRPSDLLRFVTVTFPAAVYRTWRWWCTVAVSFLAVSAALTAWFVAHPEALRALIGDGGARSLADHEFADYYRAAPAQDFAFEVWTNNALVAGLCLAGGILLLPVLLVLAQNALVVAVDAGAMLGQGRADVFFGLLAPHGLLELTAVFVAAGTGLRIGWSWVAPGPYLTRAQSLAGAARSGVVVALGLVGVLAVSGAIEAFVTPSPLPTAVRVGIGVLALAAFLTYVVHFGRRAAAVGETGDLAPDLREATAPAC</sequence>
<accession>A0A810KZ68</accession>
<dbReference type="Proteomes" id="UP000680750">
    <property type="component" value="Chromosome"/>
</dbReference>
<feature type="transmembrane region" description="Helical" evidence="1">
    <location>
        <begin position="262"/>
        <end position="283"/>
    </location>
</feature>
<protein>
    <submittedName>
        <fullName evidence="2">Membrane protein</fullName>
    </submittedName>
</protein>
<dbReference type="PANTHER" id="PTHR35337">
    <property type="entry name" value="SLR1478 PROTEIN"/>
    <property type="match status" value="1"/>
</dbReference>
<dbReference type="AlphaFoldDB" id="A0A810KZ68"/>